<accession>A0ABV5NMC6</accession>
<dbReference type="Proteomes" id="UP001589568">
    <property type="component" value="Unassembled WGS sequence"/>
</dbReference>
<evidence type="ECO:0008006" key="3">
    <source>
        <dbReference type="Google" id="ProtNLM"/>
    </source>
</evidence>
<name>A0ABV5NMC6_9ACTN</name>
<evidence type="ECO:0000313" key="2">
    <source>
        <dbReference type="Proteomes" id="UP001589568"/>
    </source>
</evidence>
<dbReference type="EMBL" id="JBHMCF010000013">
    <property type="protein sequence ID" value="MFB9471460.1"/>
    <property type="molecule type" value="Genomic_DNA"/>
</dbReference>
<protein>
    <recommendedName>
        <fullName evidence="3">FXSXX-COOH protein</fullName>
    </recommendedName>
</protein>
<sequence>MTSSEAEYGGGLIDVSTWSLTDLDSLPPGPLAYALRRLDEAGSGPVAGFQSAL</sequence>
<reference evidence="1 2" key="1">
    <citation type="submission" date="2024-09" db="EMBL/GenBank/DDBJ databases">
        <authorList>
            <person name="Sun Q."/>
            <person name="Mori K."/>
        </authorList>
    </citation>
    <scope>NUCLEOTIDE SEQUENCE [LARGE SCALE GENOMIC DNA]</scope>
    <source>
        <strain evidence="1 2">JCM 3324</strain>
    </source>
</reference>
<evidence type="ECO:0000313" key="1">
    <source>
        <dbReference type="EMBL" id="MFB9471460.1"/>
    </source>
</evidence>
<organism evidence="1 2">
    <name type="scientific">Nonomuraea salmonea</name>
    <dbReference type="NCBI Taxonomy" id="46181"/>
    <lineage>
        <taxon>Bacteria</taxon>
        <taxon>Bacillati</taxon>
        <taxon>Actinomycetota</taxon>
        <taxon>Actinomycetes</taxon>
        <taxon>Streptosporangiales</taxon>
        <taxon>Streptosporangiaceae</taxon>
        <taxon>Nonomuraea</taxon>
    </lineage>
</organism>
<gene>
    <name evidence="1" type="ORF">ACFFR3_18210</name>
</gene>
<dbReference type="RefSeq" id="WP_345390832.1">
    <property type="nucleotide sequence ID" value="NZ_BAAAXS010000001.1"/>
</dbReference>
<comment type="caution">
    <text evidence="1">The sequence shown here is derived from an EMBL/GenBank/DDBJ whole genome shotgun (WGS) entry which is preliminary data.</text>
</comment>
<keyword evidence="2" id="KW-1185">Reference proteome</keyword>
<proteinExistence type="predicted"/>